<reference evidence="1 2" key="1">
    <citation type="submission" date="2016-10" db="EMBL/GenBank/DDBJ databases">
        <authorList>
            <person name="de Groot N.N."/>
        </authorList>
    </citation>
    <scope>NUCLEOTIDE SEQUENCE [LARGE SCALE GENOMIC DNA]</scope>
    <source>
        <strain evidence="1 2">DSM 19981</strain>
    </source>
</reference>
<protein>
    <recommendedName>
        <fullName evidence="3">DUF2889 domain-containing protein</fullName>
    </recommendedName>
</protein>
<dbReference type="Pfam" id="PF11136">
    <property type="entry name" value="DUF2889"/>
    <property type="match status" value="1"/>
</dbReference>
<keyword evidence="2" id="KW-1185">Reference proteome</keyword>
<name>A0A1I3YCP0_9PROT</name>
<evidence type="ECO:0008006" key="3">
    <source>
        <dbReference type="Google" id="ProtNLM"/>
    </source>
</evidence>
<dbReference type="RefSeq" id="WP_092956706.1">
    <property type="nucleotide sequence ID" value="NZ_FOSQ01000001.1"/>
</dbReference>
<evidence type="ECO:0000313" key="1">
    <source>
        <dbReference type="EMBL" id="SFK29550.1"/>
    </source>
</evidence>
<dbReference type="STRING" id="1123062.SAMN02745775_1011171"/>
<organism evidence="1 2">
    <name type="scientific">Falsiroseomonas stagni DSM 19981</name>
    <dbReference type="NCBI Taxonomy" id="1123062"/>
    <lineage>
        <taxon>Bacteria</taxon>
        <taxon>Pseudomonadati</taxon>
        <taxon>Pseudomonadota</taxon>
        <taxon>Alphaproteobacteria</taxon>
        <taxon>Acetobacterales</taxon>
        <taxon>Roseomonadaceae</taxon>
        <taxon>Falsiroseomonas</taxon>
    </lineage>
</organism>
<dbReference type="OrthoDB" id="6862397at2"/>
<accession>A0A1I3YCP0</accession>
<dbReference type="EMBL" id="FOSQ01000001">
    <property type="protein sequence ID" value="SFK29550.1"/>
    <property type="molecule type" value="Genomic_DNA"/>
</dbReference>
<gene>
    <name evidence="1" type="ORF">SAMN02745775_1011171</name>
</gene>
<dbReference type="InterPro" id="IPR021312">
    <property type="entry name" value="DUF2889"/>
</dbReference>
<dbReference type="Proteomes" id="UP000199473">
    <property type="component" value="Unassembled WGS sequence"/>
</dbReference>
<proteinExistence type="predicted"/>
<sequence>MPLSAPETDRRLIHTRAIEMQGFARADGLYDIEAHLVDTKTYAFENMDRGAIPAGEPLHGMWLRLVVGEDMVIRACEASTDFAPYAVCPGAAPNFSALAGVSIGVGFNRAVKDRVGGSVGCTHLRELLAQMATVAFQTIGPLKWRKAREEAARLKEAGLPPPGPIRKLPIGSCLAYAPDSPVVARHQAAMEE</sequence>
<dbReference type="AlphaFoldDB" id="A0A1I3YCP0"/>
<evidence type="ECO:0000313" key="2">
    <source>
        <dbReference type="Proteomes" id="UP000199473"/>
    </source>
</evidence>